<dbReference type="PANTHER" id="PTHR33490">
    <property type="entry name" value="BLR5614 PROTEIN-RELATED"/>
    <property type="match status" value="1"/>
</dbReference>
<protein>
    <submittedName>
        <fullName evidence="2">Transglutaminase domain-containing protein</fullName>
    </submittedName>
</protein>
<gene>
    <name evidence="2" type="ORF">ABWT76_005407</name>
</gene>
<dbReference type="InterPro" id="IPR038765">
    <property type="entry name" value="Papain-like_cys_pep_sf"/>
</dbReference>
<dbReference type="AlphaFoldDB" id="A0AAU8JBQ9"/>
<dbReference type="EMBL" id="CP159837">
    <property type="protein sequence ID" value="XCM36634.1"/>
    <property type="molecule type" value="Genomic_DNA"/>
</dbReference>
<dbReference type="PANTHER" id="PTHR33490:SF6">
    <property type="entry name" value="SLL1049 PROTEIN"/>
    <property type="match status" value="1"/>
</dbReference>
<dbReference type="SUPFAM" id="SSF63825">
    <property type="entry name" value="YWTD domain"/>
    <property type="match status" value="1"/>
</dbReference>
<evidence type="ECO:0000313" key="2">
    <source>
        <dbReference type="EMBL" id="XCM36634.1"/>
    </source>
</evidence>
<feature type="domain" description="Transglutaminase-like" evidence="1">
    <location>
        <begin position="427"/>
        <end position="497"/>
    </location>
</feature>
<dbReference type="Gene3D" id="3.10.620.30">
    <property type="match status" value="1"/>
</dbReference>
<organism evidence="2">
    <name type="scientific">Planktothricoides raciborskii GIHE-MW2</name>
    <dbReference type="NCBI Taxonomy" id="2792601"/>
    <lineage>
        <taxon>Bacteria</taxon>
        <taxon>Bacillati</taxon>
        <taxon>Cyanobacteriota</taxon>
        <taxon>Cyanophyceae</taxon>
        <taxon>Oscillatoriophycideae</taxon>
        <taxon>Oscillatoriales</taxon>
        <taxon>Oscillatoriaceae</taxon>
        <taxon>Planktothricoides</taxon>
    </lineage>
</organism>
<evidence type="ECO:0000259" key="1">
    <source>
        <dbReference type="SMART" id="SM00460"/>
    </source>
</evidence>
<dbReference type="SMART" id="SM00460">
    <property type="entry name" value="TGc"/>
    <property type="match status" value="1"/>
</dbReference>
<dbReference type="SUPFAM" id="SSF54001">
    <property type="entry name" value="Cysteine proteinases"/>
    <property type="match status" value="1"/>
</dbReference>
<dbReference type="Pfam" id="PF01841">
    <property type="entry name" value="Transglut_core"/>
    <property type="match status" value="1"/>
</dbReference>
<accession>A0AAU8JBQ9</accession>
<dbReference type="RefSeq" id="WP_190880521.1">
    <property type="nucleotide sequence ID" value="NZ_CP159837.1"/>
</dbReference>
<dbReference type="InterPro" id="IPR015943">
    <property type="entry name" value="WD40/YVTN_repeat-like_dom_sf"/>
</dbReference>
<dbReference type="InterPro" id="IPR002931">
    <property type="entry name" value="Transglutaminase-like"/>
</dbReference>
<name>A0AAU8JBQ9_9CYAN</name>
<proteinExistence type="predicted"/>
<reference evidence="2" key="1">
    <citation type="submission" date="2024-07" db="EMBL/GenBank/DDBJ databases">
        <authorList>
            <person name="Kim Y.J."/>
            <person name="Jeong J.Y."/>
        </authorList>
    </citation>
    <scope>NUCLEOTIDE SEQUENCE</scope>
    <source>
        <strain evidence="2">GIHE-MW2</strain>
    </source>
</reference>
<sequence>MTLEKLIVSAETNQWLRTVRPHGVYKLHGMAFIGDRLITIDSIRGYLLEIDCTNDNTKVLNPEQAEEFIDSTGLGIWDKSLWLTRDNSVYFCENVTDTLGSKRLNPQHFVTLAYPANSVAVWQSTVYVSCQRTGLIFVFNRYNGQQITQFYAPGIGVENITVREEELWVCDSTEQTVYCMDRATGEIKFSVLTPFANPTGLAFHRDPTTGKDILYVVYSNEEPYIRDDPNSSDPYQLTFRDRVLIHPLDFYYNPDQGFALSNGYLVEMSYVEELACLDEVHLENLEWRIALPAETDRQHLRSVEAIGMPFTEEIEEGQRIALFKFDHLKGHQSGIFGWKALIEVRGIKYQLKPLDVENLPPLPPEFQERYLVDNDHLAMDTEIVRQAAQEAIGTETNLLRKILSIRDYVYDKLSYGIQPKIDPPDQVLQRGVGSCGEYVGVLLALLRLNGIACRTVGRYKCPPHPDRQNIPLHPDYNHVWLEFYIPGVGWVPMESNPDDLIERGTYPLRFFMGLAWYHVELGKGIRFESLNLDGVRVHKRQIPIGELALNHIQFKILGELPAMP</sequence>
<dbReference type="Gene3D" id="2.130.10.10">
    <property type="entry name" value="YVTN repeat-like/Quinoprotein amine dehydrogenase"/>
    <property type="match status" value="1"/>
</dbReference>